<feature type="region of interest" description="Disordered" evidence="1">
    <location>
        <begin position="1"/>
        <end position="127"/>
    </location>
</feature>
<evidence type="ECO:0000313" key="2">
    <source>
        <dbReference type="EMBL" id="CAA9313845.1"/>
    </source>
</evidence>
<accession>A0A6J4KS33</accession>
<protein>
    <submittedName>
        <fullName evidence="2">Heterodimeric efflux ABC transporter, permease/ATP-binding subunit 1</fullName>
    </submittedName>
</protein>
<organism evidence="2">
    <name type="scientific">uncultured Frankineae bacterium</name>
    <dbReference type="NCBI Taxonomy" id="437475"/>
    <lineage>
        <taxon>Bacteria</taxon>
        <taxon>Bacillati</taxon>
        <taxon>Actinomycetota</taxon>
        <taxon>Actinomycetes</taxon>
        <taxon>Frankiales</taxon>
        <taxon>environmental samples</taxon>
    </lineage>
</organism>
<proteinExistence type="predicted"/>
<dbReference type="GO" id="GO:0005524">
    <property type="term" value="F:ATP binding"/>
    <property type="evidence" value="ECO:0007669"/>
    <property type="project" value="UniProtKB-KW"/>
</dbReference>
<feature type="compositionally biased region" description="Basic residues" evidence="1">
    <location>
        <begin position="155"/>
        <end position="177"/>
    </location>
</feature>
<feature type="compositionally biased region" description="Gly residues" evidence="1">
    <location>
        <begin position="321"/>
        <end position="335"/>
    </location>
</feature>
<dbReference type="EMBL" id="CADCUE010000029">
    <property type="protein sequence ID" value="CAA9313845.1"/>
    <property type="molecule type" value="Genomic_DNA"/>
</dbReference>
<feature type="compositionally biased region" description="Basic and acidic residues" evidence="1">
    <location>
        <begin position="1"/>
        <end position="15"/>
    </location>
</feature>
<feature type="compositionally biased region" description="Basic residues" evidence="1">
    <location>
        <begin position="338"/>
        <end position="352"/>
    </location>
</feature>
<feature type="compositionally biased region" description="Basic residues" evidence="1">
    <location>
        <begin position="49"/>
        <end position="96"/>
    </location>
</feature>
<keyword evidence="2" id="KW-0067">ATP-binding</keyword>
<feature type="region of interest" description="Disordered" evidence="1">
    <location>
        <begin position="155"/>
        <end position="615"/>
    </location>
</feature>
<evidence type="ECO:0000256" key="1">
    <source>
        <dbReference type="SAM" id="MobiDB-lite"/>
    </source>
</evidence>
<feature type="compositionally biased region" description="Basic and acidic residues" evidence="1">
    <location>
        <begin position="382"/>
        <end position="391"/>
    </location>
</feature>
<sequence>ALRRPDRPPRGDATRTRRAVAGRQGGAADLRGLHGRQPAVRPDDDRAGVRLRRHHLARHRAEHRAGPRRHGRPRPVVPRRHGRRGAEGRRHHRPPARCRDHAVPPAGRLPPPGHPPLPRAPAGLAPGPLHRRAAVQRQQRRRGDLVPHRAVPLRRRRHPHAHRHAGSAVRHRPRARPRRVDRLPRHRGAHGPVRAAHVAADDTRAAAARRGQRHRARVLRRRAGRQDARPGGRRDRALPAEVARAARRHDGGRPGAGHVRPGHGGAAGRRRARRAARRHEPRRQRRHLRRAARDGGLPVHPARLPRARHRLGAQRAAPVGRGLGPGAAGPAGHGCAGARRRAAGPRRRRGTGRRGGVLRVRRHAGPGRGQLRRPSRPHRRAGRPDRRREVHAGLGARAAARPRHRPRGVRRRRPAGARSGCGRRGRLARAAVDVPVRRHGARQPHARRGPQRRGHLGGAAGGPGRRLRGRAAAGPGHRRRRARHHAVRRSAPAPGPRPGRRAPAAAPGPRRRDQQRRPAGRAAHPGGSAGQRRCQHGRRHRLPPGDHRAGRRGGLRRGRPDRSPGHARRAARGVRGLPGPRPRLRARGGPAGRRRRGAPRLGRRRAGRRRRRDGV</sequence>
<dbReference type="AlphaFoldDB" id="A0A6J4KS33"/>
<feature type="compositionally biased region" description="Pro residues" evidence="1">
    <location>
        <begin position="107"/>
        <end position="119"/>
    </location>
</feature>
<feature type="compositionally biased region" description="Basic residues" evidence="1">
    <location>
        <begin position="359"/>
        <end position="381"/>
    </location>
</feature>
<feature type="non-terminal residue" evidence="2">
    <location>
        <position position="615"/>
    </location>
</feature>
<feature type="non-terminal residue" evidence="2">
    <location>
        <position position="1"/>
    </location>
</feature>
<feature type="compositionally biased region" description="Basic residues" evidence="1">
    <location>
        <begin position="400"/>
        <end position="427"/>
    </location>
</feature>
<feature type="compositionally biased region" description="Basic residues" evidence="1">
    <location>
        <begin position="582"/>
        <end position="615"/>
    </location>
</feature>
<feature type="compositionally biased region" description="Basic residues" evidence="1">
    <location>
        <begin position="268"/>
        <end position="290"/>
    </location>
</feature>
<gene>
    <name evidence="2" type="ORF">AVDCRST_MAG16-350</name>
</gene>
<feature type="compositionally biased region" description="Basic residues" evidence="1">
    <location>
        <begin position="533"/>
        <end position="542"/>
    </location>
</feature>
<feature type="compositionally biased region" description="Low complexity" evidence="1">
    <location>
        <begin position="19"/>
        <end position="29"/>
    </location>
</feature>
<keyword evidence="2" id="KW-0547">Nucleotide-binding</keyword>
<feature type="compositionally biased region" description="Basic residues" evidence="1">
    <location>
        <begin position="437"/>
        <end position="455"/>
    </location>
</feature>
<name>A0A6J4KS33_9ACTN</name>
<feature type="compositionally biased region" description="Basic and acidic residues" evidence="1">
    <location>
        <begin position="224"/>
        <end position="238"/>
    </location>
</feature>
<reference evidence="2" key="1">
    <citation type="submission" date="2020-02" db="EMBL/GenBank/DDBJ databases">
        <authorList>
            <person name="Meier V. D."/>
        </authorList>
    </citation>
    <scope>NUCLEOTIDE SEQUENCE</scope>
    <source>
        <strain evidence="2">AVDCRST_MAG16</strain>
    </source>
</reference>
<feature type="compositionally biased region" description="Basic residues" evidence="1">
    <location>
        <begin position="476"/>
        <end position="488"/>
    </location>
</feature>
<feature type="compositionally biased region" description="Basic residues" evidence="1">
    <location>
        <begin position="210"/>
        <end position="223"/>
    </location>
</feature>
<feature type="compositionally biased region" description="Basic residues" evidence="1">
    <location>
        <begin position="303"/>
        <end position="312"/>
    </location>
</feature>